<evidence type="ECO:0000259" key="1">
    <source>
        <dbReference type="Pfam" id="PF01425"/>
    </source>
</evidence>
<feature type="domain" description="Amidase" evidence="1">
    <location>
        <begin position="29"/>
        <end position="448"/>
    </location>
</feature>
<dbReference type="AlphaFoldDB" id="A0A7W6GKV7"/>
<keyword evidence="2" id="KW-0378">Hydrolase</keyword>
<dbReference type="GO" id="GO:0004040">
    <property type="term" value="F:amidase activity"/>
    <property type="evidence" value="ECO:0007669"/>
    <property type="project" value="UniProtKB-EC"/>
</dbReference>
<dbReference type="EMBL" id="JACIEE010000008">
    <property type="protein sequence ID" value="MBB3978722.1"/>
    <property type="molecule type" value="Genomic_DNA"/>
</dbReference>
<accession>A0A7W6GKV7</accession>
<organism evidence="2 3">
    <name type="scientific">Mycoplana azooxidifex</name>
    <dbReference type="NCBI Taxonomy" id="1636188"/>
    <lineage>
        <taxon>Bacteria</taxon>
        <taxon>Pseudomonadati</taxon>
        <taxon>Pseudomonadota</taxon>
        <taxon>Alphaproteobacteria</taxon>
        <taxon>Hyphomicrobiales</taxon>
        <taxon>Rhizobiaceae</taxon>
        <taxon>Mycoplana</taxon>
    </lineage>
</organism>
<dbReference type="RefSeq" id="WP_246422788.1">
    <property type="nucleotide sequence ID" value="NZ_JACIEE010000008.1"/>
</dbReference>
<dbReference type="InterPro" id="IPR000120">
    <property type="entry name" value="Amidase"/>
</dbReference>
<keyword evidence="3" id="KW-1185">Reference proteome</keyword>
<proteinExistence type="predicted"/>
<protein>
    <submittedName>
        <fullName evidence="2">Amidase</fullName>
        <ecNumber evidence="2">3.5.1.4</ecNumber>
    </submittedName>
</protein>
<evidence type="ECO:0000313" key="2">
    <source>
        <dbReference type="EMBL" id="MBB3978722.1"/>
    </source>
</evidence>
<dbReference type="EC" id="3.5.1.4" evidence="2"/>
<dbReference type="SUPFAM" id="SSF75304">
    <property type="entry name" value="Amidase signature (AS) enzymes"/>
    <property type="match status" value="1"/>
</dbReference>
<sequence>MTAEAIALHYLELTDVAALIRNREISSREVTRLQIDRMASLDGDLHSYALMMADAALVQADAADAETAAGRSRGPLHGVPIAIKDVCQVKGFPTGAGMAVHRHIASDEDATVVRRLKKAGAVLLGKPQLTEGAYSDHHPSVTPPRNPWNADYWPGISSSGSGAAVAAGLCYGSLATDTGGSIRWPAAANGVTGLKPTWGRVSRYGVFELAPSLDHVGTMARSAVDAGILLGAIAGSDPKDPTALLDPVPDYPASITGDLRGLRIGVDAAWNSDEVDAGTQAVLAEAIKAFSELGAEIVDIQFPDVAQVVADWVPNCAVEAAVAHKATYAAHKDQYGTVLASVVEAGHAISGIEYQEIWLRRMAFRGRVEALFEKVDLLLTPVQPFAPLTLARIQTLGEQPGLIAMLQRYTCPFDMSGHPTLTLPGGFTPEGMPIGFQLVAGHLGEAVLVRAGAAFQGISAWHRRHPVA</sequence>
<reference evidence="2 3" key="1">
    <citation type="submission" date="2020-08" db="EMBL/GenBank/DDBJ databases">
        <title>Genomic Encyclopedia of Type Strains, Phase IV (KMG-IV): sequencing the most valuable type-strain genomes for metagenomic binning, comparative biology and taxonomic classification.</title>
        <authorList>
            <person name="Goeker M."/>
        </authorList>
    </citation>
    <scope>NUCLEOTIDE SEQUENCE [LARGE SCALE GENOMIC DNA]</scope>
    <source>
        <strain evidence="2 3">DSM 100211</strain>
    </source>
</reference>
<dbReference type="InterPro" id="IPR023631">
    <property type="entry name" value="Amidase_dom"/>
</dbReference>
<dbReference type="PANTHER" id="PTHR11895">
    <property type="entry name" value="TRANSAMIDASE"/>
    <property type="match status" value="1"/>
</dbReference>
<dbReference type="Pfam" id="PF01425">
    <property type="entry name" value="Amidase"/>
    <property type="match status" value="1"/>
</dbReference>
<dbReference type="Proteomes" id="UP000574761">
    <property type="component" value="Unassembled WGS sequence"/>
</dbReference>
<gene>
    <name evidence="2" type="ORF">GGQ64_003957</name>
</gene>
<dbReference type="PANTHER" id="PTHR11895:SF176">
    <property type="entry name" value="AMIDASE AMID-RELATED"/>
    <property type="match status" value="1"/>
</dbReference>
<name>A0A7W6GKV7_9HYPH</name>
<evidence type="ECO:0000313" key="3">
    <source>
        <dbReference type="Proteomes" id="UP000574761"/>
    </source>
</evidence>
<comment type="caution">
    <text evidence="2">The sequence shown here is derived from an EMBL/GenBank/DDBJ whole genome shotgun (WGS) entry which is preliminary data.</text>
</comment>
<dbReference type="Gene3D" id="3.90.1300.10">
    <property type="entry name" value="Amidase signature (AS) domain"/>
    <property type="match status" value="1"/>
</dbReference>
<dbReference type="InterPro" id="IPR036928">
    <property type="entry name" value="AS_sf"/>
</dbReference>